<dbReference type="EMBL" id="CAKLBY020000051">
    <property type="protein sequence ID" value="CAK7920176.1"/>
    <property type="molecule type" value="Genomic_DNA"/>
</dbReference>
<proteinExistence type="predicted"/>
<organism evidence="2 3">
    <name type="scientific">Peronospora matthiolae</name>
    <dbReference type="NCBI Taxonomy" id="2874970"/>
    <lineage>
        <taxon>Eukaryota</taxon>
        <taxon>Sar</taxon>
        <taxon>Stramenopiles</taxon>
        <taxon>Oomycota</taxon>
        <taxon>Peronosporomycetes</taxon>
        <taxon>Peronosporales</taxon>
        <taxon>Peronosporaceae</taxon>
        <taxon>Peronospora</taxon>
    </lineage>
</organism>
<evidence type="ECO:0000256" key="1">
    <source>
        <dbReference type="SAM" id="MobiDB-lite"/>
    </source>
</evidence>
<comment type="caution">
    <text evidence="2">The sequence shown here is derived from an EMBL/GenBank/DDBJ whole genome shotgun (WGS) entry which is preliminary data.</text>
</comment>
<evidence type="ECO:0000313" key="2">
    <source>
        <dbReference type="EMBL" id="CAK7920176.1"/>
    </source>
</evidence>
<sequence>MVSEDKVVPSEPMNAEDKLQETTTDCEDPRDGGSDRNRLRHHPGDEIGMEDC</sequence>
<accession>A0AAV1THR6</accession>
<gene>
    <name evidence="2" type="ORF">PM001_LOCUS6548</name>
</gene>
<dbReference type="Proteomes" id="UP001162060">
    <property type="component" value="Unassembled WGS sequence"/>
</dbReference>
<name>A0AAV1THR6_9STRA</name>
<evidence type="ECO:0000313" key="3">
    <source>
        <dbReference type="Proteomes" id="UP001162060"/>
    </source>
</evidence>
<protein>
    <submittedName>
        <fullName evidence="2">Uncharacterized protein</fullName>
    </submittedName>
</protein>
<reference evidence="2" key="1">
    <citation type="submission" date="2024-01" db="EMBL/GenBank/DDBJ databases">
        <authorList>
            <person name="Webb A."/>
        </authorList>
    </citation>
    <scope>NUCLEOTIDE SEQUENCE</scope>
    <source>
        <strain evidence="2">Pm1</strain>
    </source>
</reference>
<dbReference type="AlphaFoldDB" id="A0AAV1THR6"/>
<feature type="region of interest" description="Disordered" evidence="1">
    <location>
        <begin position="1"/>
        <end position="52"/>
    </location>
</feature>
<feature type="compositionally biased region" description="Basic and acidic residues" evidence="1">
    <location>
        <begin position="27"/>
        <end position="45"/>
    </location>
</feature>